<protein>
    <submittedName>
        <fullName evidence="2">LysM peptidoglycan-binding domain-containing protein</fullName>
    </submittedName>
</protein>
<comment type="caution">
    <text evidence="2">The sequence shown here is derived from an EMBL/GenBank/DDBJ whole genome shotgun (WGS) entry which is preliminary data.</text>
</comment>
<dbReference type="RefSeq" id="WP_236000408.1">
    <property type="nucleotide sequence ID" value="NZ_BOLV01000004.1"/>
</dbReference>
<evidence type="ECO:0000313" key="2">
    <source>
        <dbReference type="EMBL" id="MFD1400124.1"/>
    </source>
</evidence>
<accession>A0ABW4BI08</accession>
<dbReference type="Gene3D" id="3.10.350.10">
    <property type="entry name" value="LysM domain"/>
    <property type="match status" value="1"/>
</dbReference>
<dbReference type="InterPro" id="IPR036779">
    <property type="entry name" value="LysM_dom_sf"/>
</dbReference>
<dbReference type="PANTHER" id="PTHR33734">
    <property type="entry name" value="LYSM DOMAIN-CONTAINING GPI-ANCHORED PROTEIN 2"/>
    <property type="match status" value="1"/>
</dbReference>
<dbReference type="Proteomes" id="UP001597199">
    <property type="component" value="Unassembled WGS sequence"/>
</dbReference>
<evidence type="ECO:0000313" key="3">
    <source>
        <dbReference type="Proteomes" id="UP001597199"/>
    </source>
</evidence>
<evidence type="ECO:0000259" key="1">
    <source>
        <dbReference type="PROSITE" id="PS51782"/>
    </source>
</evidence>
<organism evidence="2 3">
    <name type="scientific">Lacticaseibacillus suilingensis</name>
    <dbReference type="NCBI Taxonomy" id="2799577"/>
    <lineage>
        <taxon>Bacteria</taxon>
        <taxon>Bacillati</taxon>
        <taxon>Bacillota</taxon>
        <taxon>Bacilli</taxon>
        <taxon>Lactobacillales</taxon>
        <taxon>Lactobacillaceae</taxon>
        <taxon>Lacticaseibacillus</taxon>
    </lineage>
</organism>
<reference evidence="3" key="1">
    <citation type="journal article" date="2019" name="Int. J. Syst. Evol. Microbiol.">
        <title>The Global Catalogue of Microorganisms (GCM) 10K type strain sequencing project: providing services to taxonomists for standard genome sequencing and annotation.</title>
        <authorList>
            <consortium name="The Broad Institute Genomics Platform"/>
            <consortium name="The Broad Institute Genome Sequencing Center for Infectious Disease"/>
            <person name="Wu L."/>
            <person name="Ma J."/>
        </authorList>
    </citation>
    <scope>NUCLEOTIDE SEQUENCE [LARGE SCALE GENOMIC DNA]</scope>
    <source>
        <strain evidence="3">CCM 9110</strain>
    </source>
</reference>
<dbReference type="PROSITE" id="PS51782">
    <property type="entry name" value="LYSM"/>
    <property type="match status" value="1"/>
</dbReference>
<name>A0ABW4BI08_9LACO</name>
<dbReference type="EMBL" id="JBHTOA010000048">
    <property type="protein sequence ID" value="MFD1400124.1"/>
    <property type="molecule type" value="Genomic_DNA"/>
</dbReference>
<dbReference type="PANTHER" id="PTHR33734:SF22">
    <property type="entry name" value="MEMBRANE-BOUND LYTIC MUREIN TRANSGLYCOSYLASE D"/>
    <property type="match status" value="1"/>
</dbReference>
<dbReference type="SMART" id="SM00257">
    <property type="entry name" value="LysM"/>
    <property type="match status" value="1"/>
</dbReference>
<keyword evidence="3" id="KW-1185">Reference proteome</keyword>
<dbReference type="SUPFAM" id="SSF54106">
    <property type="entry name" value="LysM domain"/>
    <property type="match status" value="1"/>
</dbReference>
<dbReference type="InterPro" id="IPR018392">
    <property type="entry name" value="LysM"/>
</dbReference>
<gene>
    <name evidence="2" type="ORF">ACFQ41_12470</name>
</gene>
<dbReference type="Pfam" id="PF01476">
    <property type="entry name" value="LysM"/>
    <property type="match status" value="1"/>
</dbReference>
<proteinExistence type="predicted"/>
<dbReference type="CDD" id="cd00118">
    <property type="entry name" value="LysM"/>
    <property type="match status" value="1"/>
</dbReference>
<sequence>MSTAAALSAAAVVGQTKTVDAADANNYSVKFDDGLTAIAAANQTNVVKLATSTKLADQNQQATVKPLAEKTETAAKPAAPTTYTVKSGDTISGIAESTGVSQANLVAFNNLKDANFISVGQVLKLTGTAATASSTSAPAAAAQKTTTQPVAVKQTVATTTTTAKVTATAYHSSATGNEAWAKATIAKRESGGSYTARNGKYYGKYQLSVSYLNGDLSAANQERVADQYVSGRYGSWTKALAHSNAYGWY</sequence>
<feature type="domain" description="LysM" evidence="1">
    <location>
        <begin position="81"/>
        <end position="125"/>
    </location>
</feature>